<dbReference type="STRING" id="478744.SAMN05444359_11317"/>
<dbReference type="EMBL" id="FOFB01000013">
    <property type="protein sequence ID" value="SEQ63677.1"/>
    <property type="molecule type" value="Genomic_DNA"/>
</dbReference>
<evidence type="ECO:0008006" key="4">
    <source>
        <dbReference type="Google" id="ProtNLM"/>
    </source>
</evidence>
<dbReference type="Proteomes" id="UP000199021">
    <property type="component" value="Unassembled WGS sequence"/>
</dbReference>
<reference evidence="3" key="1">
    <citation type="submission" date="2016-10" db="EMBL/GenBank/DDBJ databases">
        <authorList>
            <person name="Varghese N."/>
            <person name="Submissions S."/>
        </authorList>
    </citation>
    <scope>NUCLEOTIDE SEQUENCE [LARGE SCALE GENOMIC DNA]</scope>
    <source>
        <strain evidence="3">DSM 24740</strain>
    </source>
</reference>
<evidence type="ECO:0000256" key="1">
    <source>
        <dbReference type="SAM" id="SignalP"/>
    </source>
</evidence>
<evidence type="ECO:0000313" key="3">
    <source>
        <dbReference type="Proteomes" id="UP000199021"/>
    </source>
</evidence>
<accession>A0A1H9HMZ0</accession>
<name>A0A1H9HMZ0_9BACT</name>
<dbReference type="OrthoDB" id="1494387at2"/>
<proteinExistence type="predicted"/>
<feature type="chain" id="PRO_5011497650" description="Outer membrane protein beta-barrel domain-containing protein" evidence="1">
    <location>
        <begin position="19"/>
        <end position="222"/>
    </location>
</feature>
<protein>
    <recommendedName>
        <fullName evidence="4">Outer membrane protein beta-barrel domain-containing protein</fullName>
    </recommendedName>
</protein>
<keyword evidence="3" id="KW-1185">Reference proteome</keyword>
<dbReference type="RefSeq" id="WP_090168990.1">
    <property type="nucleotide sequence ID" value="NZ_FOFB01000013.1"/>
</dbReference>
<gene>
    <name evidence="2" type="ORF">SAMN05444359_11317</name>
</gene>
<dbReference type="InParanoid" id="A0A1H9HMZ0"/>
<sequence length="222" mass="24757">MSRLFIFLLLLSSATGFAQLAVSASANFNQTRWDVSDESVENLLDWKAGNEVSVGYWFRLPEKRVEFLPTVYFASSKTDDNVVDRTQIQLREYGFEFKVNVYPFDFGGDCDCPTFGKQGPQLQKGFYLQLSPGYAVYDLNGEGFEFDSGNGFTYGGGVGLDIGLSNLLTITPYANARVGTGPLLDDLVVTDVNGQSLGVREPKLTTFQVGIRALFRFDHRRY</sequence>
<organism evidence="2 3">
    <name type="scientific">Neolewinella agarilytica</name>
    <dbReference type="NCBI Taxonomy" id="478744"/>
    <lineage>
        <taxon>Bacteria</taxon>
        <taxon>Pseudomonadati</taxon>
        <taxon>Bacteroidota</taxon>
        <taxon>Saprospiria</taxon>
        <taxon>Saprospirales</taxon>
        <taxon>Lewinellaceae</taxon>
        <taxon>Neolewinella</taxon>
    </lineage>
</organism>
<evidence type="ECO:0000313" key="2">
    <source>
        <dbReference type="EMBL" id="SEQ63677.1"/>
    </source>
</evidence>
<keyword evidence="1" id="KW-0732">Signal</keyword>
<dbReference type="AlphaFoldDB" id="A0A1H9HMZ0"/>
<feature type="signal peptide" evidence="1">
    <location>
        <begin position="1"/>
        <end position="18"/>
    </location>
</feature>